<keyword evidence="5 7" id="KW-0406">Ion transport</keyword>
<dbReference type="Pfam" id="PF02038">
    <property type="entry name" value="ATP1G1_PLM_MAT8"/>
    <property type="match status" value="1"/>
</dbReference>
<comment type="subcellular location">
    <subcellularLocation>
        <location evidence="1">Membrane</location>
        <topology evidence="1">Single-pass membrane protein</topology>
    </subcellularLocation>
</comment>
<evidence type="ECO:0000313" key="9">
    <source>
        <dbReference type="Proteomes" id="UP000504627"/>
    </source>
</evidence>
<evidence type="ECO:0000256" key="7">
    <source>
        <dbReference type="RuleBase" id="RU364131"/>
    </source>
</evidence>
<dbReference type="GO" id="GO:0016020">
    <property type="term" value="C:membrane"/>
    <property type="evidence" value="ECO:0007669"/>
    <property type="project" value="UniProtKB-SubCell"/>
</dbReference>
<dbReference type="PANTHER" id="PTHR14132">
    <property type="entry name" value="SODIUM/POTASSIUM-TRANSPORTING ATPASE SUBUNIT GAMMA"/>
    <property type="match status" value="1"/>
</dbReference>
<keyword evidence="4 7" id="KW-0812">Transmembrane</keyword>
<keyword evidence="9" id="KW-1185">Reference proteome</keyword>
<evidence type="ECO:0000256" key="4">
    <source>
        <dbReference type="ARBA" id="ARBA00022692"/>
    </source>
</evidence>
<dbReference type="GO" id="GO:0043269">
    <property type="term" value="P:regulation of monoatomic ion transport"/>
    <property type="evidence" value="ECO:0007669"/>
    <property type="project" value="InterPro"/>
</dbReference>
<feature type="transmembrane region" description="Helical" evidence="7">
    <location>
        <begin position="54"/>
        <end position="74"/>
    </location>
</feature>
<comment type="similarity">
    <text evidence="2 7">Belongs to the FXYD family.</text>
</comment>
<evidence type="ECO:0000256" key="5">
    <source>
        <dbReference type="ARBA" id="ARBA00023065"/>
    </source>
</evidence>
<evidence type="ECO:0000256" key="6">
    <source>
        <dbReference type="ARBA" id="ARBA00023136"/>
    </source>
</evidence>
<evidence type="ECO:0000256" key="2">
    <source>
        <dbReference type="ARBA" id="ARBA00005948"/>
    </source>
</evidence>
<dbReference type="InterPro" id="IPR000272">
    <property type="entry name" value="Ion-transport_regulator_FXYD"/>
</dbReference>
<keyword evidence="6 7" id="KW-0472">Membrane</keyword>
<dbReference type="InParanoid" id="A0A7R5KXY4"/>
<feature type="region of interest" description="Disordered" evidence="8">
    <location>
        <begin position="85"/>
        <end position="105"/>
    </location>
</feature>
<dbReference type="Proteomes" id="UP000504627">
    <property type="component" value="Unplaced"/>
</dbReference>
<dbReference type="CTD" id="5349"/>
<dbReference type="GO" id="GO:0006811">
    <property type="term" value="P:monoatomic ion transport"/>
    <property type="evidence" value="ECO:0007669"/>
    <property type="project" value="UniProtKB-KW"/>
</dbReference>
<dbReference type="AlphaFoldDB" id="A0A7R5KXY4"/>
<dbReference type="RefSeq" id="XP_039245936.1">
    <property type="nucleotide sequence ID" value="XM_039390002.1"/>
</dbReference>
<evidence type="ECO:0000256" key="8">
    <source>
        <dbReference type="SAM" id="MobiDB-lite"/>
    </source>
</evidence>
<name>A0A7R5KXY4_9PASS</name>
<protein>
    <recommendedName>
        <fullName evidence="7">FXYD domain-containing ion transport regulator</fullName>
    </recommendedName>
</protein>
<reference evidence="10" key="1">
    <citation type="submission" date="2025-08" db="UniProtKB">
        <authorList>
            <consortium name="RefSeq"/>
        </authorList>
    </citation>
    <scope>IDENTIFICATION</scope>
    <source>
        <tissue evidence="10">Muscle</tissue>
    </source>
</reference>
<evidence type="ECO:0000313" key="10">
    <source>
        <dbReference type="RefSeq" id="XP_039245936.1"/>
    </source>
</evidence>
<dbReference type="PANTHER" id="PTHR14132:SF14">
    <property type="entry name" value="FXYD DOMAIN-CONTAINING ION TRANSPORT REGULATOR 5"/>
    <property type="match status" value="1"/>
</dbReference>
<dbReference type="GO" id="GO:0017080">
    <property type="term" value="F:sodium channel regulator activity"/>
    <property type="evidence" value="ECO:0007669"/>
    <property type="project" value="TreeGrafter"/>
</dbReference>
<gene>
    <name evidence="10" type="primary">FXYD3</name>
</gene>
<evidence type="ECO:0000256" key="1">
    <source>
        <dbReference type="ARBA" id="ARBA00004167"/>
    </source>
</evidence>
<dbReference type="GeneID" id="113984189"/>
<dbReference type="CDD" id="cd20328">
    <property type="entry name" value="FXYD3-like"/>
    <property type="match status" value="1"/>
</dbReference>
<keyword evidence="7" id="KW-1133">Transmembrane helix</keyword>
<dbReference type="Gene3D" id="1.20.5.780">
    <property type="entry name" value="Single helix bin"/>
    <property type="match status" value="1"/>
</dbReference>
<organism evidence="9 10">
    <name type="scientific">Pipra filicauda</name>
    <name type="common">Wire-tailed manakin</name>
    <dbReference type="NCBI Taxonomy" id="649802"/>
    <lineage>
        <taxon>Eukaryota</taxon>
        <taxon>Metazoa</taxon>
        <taxon>Chordata</taxon>
        <taxon>Craniata</taxon>
        <taxon>Vertebrata</taxon>
        <taxon>Euteleostomi</taxon>
        <taxon>Archelosauria</taxon>
        <taxon>Archosauria</taxon>
        <taxon>Dinosauria</taxon>
        <taxon>Saurischia</taxon>
        <taxon>Theropoda</taxon>
        <taxon>Coelurosauria</taxon>
        <taxon>Aves</taxon>
        <taxon>Neognathae</taxon>
        <taxon>Neoaves</taxon>
        <taxon>Telluraves</taxon>
        <taxon>Australaves</taxon>
        <taxon>Passeriformes</taxon>
        <taxon>Pipridae</taxon>
        <taxon>Pipra</taxon>
    </lineage>
</organism>
<accession>A0A7R5KXY4</accession>
<proteinExistence type="inferred from homology"/>
<evidence type="ECO:0000256" key="3">
    <source>
        <dbReference type="ARBA" id="ARBA00022448"/>
    </source>
</evidence>
<keyword evidence="3 7" id="KW-0813">Transport</keyword>
<sequence>MEEEAVRKRKMPQDTQTGFTPQFYLWLLWEVLSMARGNSHPDANNPFQYDWHHLRVAGLGVAAFLCVLGFIVLLSGKCKCRSKASHQRHPPEMSHLVGTGAVSTC</sequence>